<evidence type="ECO:0000256" key="1">
    <source>
        <dbReference type="SAM" id="MobiDB-lite"/>
    </source>
</evidence>
<dbReference type="AlphaFoldDB" id="A0A8H6MP03"/>
<evidence type="ECO:0000259" key="3">
    <source>
        <dbReference type="Pfam" id="PF12828"/>
    </source>
</evidence>
<feature type="compositionally biased region" description="Polar residues" evidence="1">
    <location>
        <begin position="672"/>
        <end position="681"/>
    </location>
</feature>
<dbReference type="PANTHER" id="PTHR47185">
    <property type="entry name" value="PX DOMAIN-CONTAINING PROTEIN YPR097W"/>
    <property type="match status" value="1"/>
</dbReference>
<protein>
    <submittedName>
        <fullName evidence="4">Px domain-containing protein</fullName>
    </submittedName>
</protein>
<sequence length="694" mass="75881">MASSKSSSKSSSSTSTISLSADQTHALFNILTHHETYREIRNFRHPETISNYGYPFAAAGSRAGDTVVHAPESSAPLLQSLFTRFILTLPGVSSIAPEFWNVRVQGLLEKLASADLSESYEKGQLGTRKTLATASSTVIEALARGTVGGAPFSDPATRPREYDTENAEHLARAWDDSMHGLVYEDLCDELLDFLAETEEFDTHSSATKAACDYILVHLATLCHQVLIVSPEGQYLVKLMDSVHKMVPYGMVRQTLKIGNAATMIAGMMKIFLAKIGVGSVSNWFGLTSNAADGQNLLQRIISVILGWDCAEFKKTVDRISKAKDGPSKGALDAIRAHCQAPQAERDAVRDRSLRESRSVVAVILDEAGPGLLEDASEGEHAQCLEFYAALLAIRDREEIISVLCRQTPDLLTQAIREAVAGMDPIIRAVHNKVDLSDHVKDYHSFVDQLINTSKPRKAKSKDELDPPPPTVEDYVQLLKNNRRLLYKFLHAVAKNCPEVMDQFRKWAKESLTAFHKEKNGARIETKLGVLFARVPEQEKAKLVPVIDAHAAYLRELDDLSRARMQAIIEGNSSSMAGPGVYLVRWQSLLDETLVTPATPAGPIRHGKEVQESFPQGKRGSVSSGSGEKLEAVRSQNSAALPEAPDVTPVVEAVGPLFRQMIATMGAAPRTNGYKTNVNGKGNENGHGNRAPRVR</sequence>
<feature type="region of interest" description="Disordered" evidence="1">
    <location>
        <begin position="596"/>
        <end position="640"/>
    </location>
</feature>
<feature type="domain" description="PX" evidence="2">
    <location>
        <begin position="190"/>
        <end position="367"/>
    </location>
</feature>
<feature type="domain" description="PX" evidence="2">
    <location>
        <begin position="387"/>
        <end position="514"/>
    </location>
</feature>
<dbReference type="InterPro" id="IPR024554">
    <property type="entry name" value="LEC1-like_C"/>
</dbReference>
<dbReference type="PANTHER" id="PTHR47185:SF2">
    <property type="entry name" value="FUNGAL PROTEIN"/>
    <property type="match status" value="1"/>
</dbReference>
<dbReference type="Proteomes" id="UP000652219">
    <property type="component" value="Unassembled WGS sequence"/>
</dbReference>
<comment type="caution">
    <text evidence="4">The sequence shown here is derived from an EMBL/GenBank/DDBJ whole genome shotgun (WGS) entry which is preliminary data.</text>
</comment>
<keyword evidence="5" id="KW-1185">Reference proteome</keyword>
<feature type="region of interest" description="Disordered" evidence="1">
    <location>
        <begin position="669"/>
        <end position="694"/>
    </location>
</feature>
<dbReference type="InterPro" id="IPR024555">
    <property type="entry name" value="PX-associated"/>
</dbReference>
<dbReference type="Pfam" id="PF12828">
    <property type="entry name" value="PXB"/>
    <property type="match status" value="1"/>
</dbReference>
<organism evidence="4 5">
    <name type="scientific">Colletotrichum sojae</name>
    <dbReference type="NCBI Taxonomy" id="2175907"/>
    <lineage>
        <taxon>Eukaryota</taxon>
        <taxon>Fungi</taxon>
        <taxon>Dikarya</taxon>
        <taxon>Ascomycota</taxon>
        <taxon>Pezizomycotina</taxon>
        <taxon>Sordariomycetes</taxon>
        <taxon>Hypocreomycetidae</taxon>
        <taxon>Glomerellales</taxon>
        <taxon>Glomerellaceae</taxon>
        <taxon>Colletotrichum</taxon>
        <taxon>Colletotrichum orchidearum species complex</taxon>
    </lineage>
</organism>
<gene>
    <name evidence="4" type="ORF">CSOJ01_10735</name>
</gene>
<evidence type="ECO:0000313" key="4">
    <source>
        <dbReference type="EMBL" id="KAF6803659.1"/>
    </source>
</evidence>
<dbReference type="EMBL" id="WIGN01000231">
    <property type="protein sequence ID" value="KAF6803659.1"/>
    <property type="molecule type" value="Genomic_DNA"/>
</dbReference>
<proteinExistence type="predicted"/>
<name>A0A8H6MP03_9PEZI</name>
<evidence type="ECO:0000313" key="5">
    <source>
        <dbReference type="Proteomes" id="UP000652219"/>
    </source>
</evidence>
<dbReference type="InterPro" id="IPR047168">
    <property type="entry name" value="LEC1-like"/>
</dbReference>
<feature type="domain" description="PX-associated" evidence="3">
    <location>
        <begin position="18"/>
        <end position="144"/>
    </location>
</feature>
<accession>A0A8H6MP03</accession>
<dbReference type="GO" id="GO:0035091">
    <property type="term" value="F:phosphatidylinositol binding"/>
    <property type="evidence" value="ECO:0007669"/>
    <property type="project" value="TreeGrafter"/>
</dbReference>
<evidence type="ECO:0000259" key="2">
    <source>
        <dbReference type="Pfam" id="PF12825"/>
    </source>
</evidence>
<dbReference type="Pfam" id="PF12825">
    <property type="entry name" value="DUF3818"/>
    <property type="match status" value="2"/>
</dbReference>
<reference evidence="4 5" key="1">
    <citation type="journal article" date="2020" name="Phytopathology">
        <title>Genome Sequence Resources of Colletotrichum truncatum, C. plurivorum, C. musicola, and C. sojae: Four Species Pathogenic to Soybean (Glycine max).</title>
        <authorList>
            <person name="Rogerio F."/>
            <person name="Boufleur T.R."/>
            <person name="Ciampi-Guillardi M."/>
            <person name="Sukno S.A."/>
            <person name="Thon M.R."/>
            <person name="Massola Junior N.S."/>
            <person name="Baroncelli R."/>
        </authorList>
    </citation>
    <scope>NUCLEOTIDE SEQUENCE [LARGE SCALE GENOMIC DNA]</scope>
    <source>
        <strain evidence="4 5">LFN0009</strain>
    </source>
</reference>